<dbReference type="AlphaFoldDB" id="A0A101P846"/>
<name>A0A101P846_9ACTN</name>
<protein>
    <submittedName>
        <fullName evidence="1">Uncharacterized protein</fullName>
    </submittedName>
</protein>
<dbReference type="STRING" id="67386.AQI95_12465"/>
<organism evidence="1 2">
    <name type="scientific">Streptomyces yokosukanensis</name>
    <dbReference type="NCBI Taxonomy" id="67386"/>
    <lineage>
        <taxon>Bacteria</taxon>
        <taxon>Bacillati</taxon>
        <taxon>Actinomycetota</taxon>
        <taxon>Actinomycetes</taxon>
        <taxon>Kitasatosporales</taxon>
        <taxon>Streptomycetaceae</taxon>
        <taxon>Streptomyces</taxon>
    </lineage>
</organism>
<sequence length="74" mass="7675">MKKRQASSVGLKDVYGVEFKEFKSLGSDGPPVEGALMKGYVDVADAYARQHGLVKQAAAVKRGAVPSAPGVSAP</sequence>
<evidence type="ECO:0000313" key="1">
    <source>
        <dbReference type="EMBL" id="KUN06682.1"/>
    </source>
</evidence>
<dbReference type="EMBL" id="LMWN01000016">
    <property type="protein sequence ID" value="KUN06682.1"/>
    <property type="molecule type" value="Genomic_DNA"/>
</dbReference>
<gene>
    <name evidence="1" type="ORF">AQI95_12465</name>
</gene>
<dbReference type="Proteomes" id="UP000053127">
    <property type="component" value="Unassembled WGS sequence"/>
</dbReference>
<keyword evidence="2" id="KW-1185">Reference proteome</keyword>
<reference evidence="1 2" key="1">
    <citation type="submission" date="2015-10" db="EMBL/GenBank/DDBJ databases">
        <title>Draft genome sequence of Streptomyces yokosukanensis DSM 40224, type strain for the species Streptomyces yokosukanensis.</title>
        <authorList>
            <person name="Ruckert C."/>
            <person name="Winkler A."/>
            <person name="Kalinowski J."/>
            <person name="Kampfer P."/>
            <person name="Glaeser S."/>
        </authorList>
    </citation>
    <scope>NUCLEOTIDE SEQUENCE [LARGE SCALE GENOMIC DNA]</scope>
    <source>
        <strain evidence="1 2">DSM 40224</strain>
    </source>
</reference>
<evidence type="ECO:0000313" key="2">
    <source>
        <dbReference type="Proteomes" id="UP000053127"/>
    </source>
</evidence>
<comment type="caution">
    <text evidence="1">The sequence shown here is derived from an EMBL/GenBank/DDBJ whole genome shotgun (WGS) entry which is preliminary data.</text>
</comment>
<proteinExistence type="predicted"/>
<accession>A0A101P846</accession>